<feature type="transmembrane region" description="Helical" evidence="1">
    <location>
        <begin position="18"/>
        <end position="41"/>
    </location>
</feature>
<organism evidence="2 3">
    <name type="scientific">Penicillium cf. viridicatum</name>
    <dbReference type="NCBI Taxonomy" id="2972119"/>
    <lineage>
        <taxon>Eukaryota</taxon>
        <taxon>Fungi</taxon>
        <taxon>Dikarya</taxon>
        <taxon>Ascomycota</taxon>
        <taxon>Pezizomycotina</taxon>
        <taxon>Eurotiomycetes</taxon>
        <taxon>Eurotiomycetidae</taxon>
        <taxon>Eurotiales</taxon>
        <taxon>Aspergillaceae</taxon>
        <taxon>Penicillium</taxon>
    </lineage>
</organism>
<comment type="caution">
    <text evidence="2">The sequence shown here is derived from an EMBL/GenBank/DDBJ whole genome shotgun (WGS) entry which is preliminary data.</text>
</comment>
<dbReference type="AlphaFoldDB" id="A0A9W9JHZ6"/>
<dbReference type="EMBL" id="JAPQKQ010000005">
    <property type="protein sequence ID" value="KAJ5196317.1"/>
    <property type="molecule type" value="Genomic_DNA"/>
</dbReference>
<evidence type="ECO:0000313" key="2">
    <source>
        <dbReference type="EMBL" id="KAJ5196317.1"/>
    </source>
</evidence>
<keyword evidence="3" id="KW-1185">Reference proteome</keyword>
<reference evidence="2" key="2">
    <citation type="journal article" date="2023" name="IMA Fungus">
        <title>Comparative genomic study of the Penicillium genus elucidates a diverse pangenome and 15 lateral gene transfer events.</title>
        <authorList>
            <person name="Petersen C."/>
            <person name="Sorensen T."/>
            <person name="Nielsen M.R."/>
            <person name="Sondergaard T.E."/>
            <person name="Sorensen J.L."/>
            <person name="Fitzpatrick D.A."/>
            <person name="Frisvad J.C."/>
            <person name="Nielsen K.L."/>
        </authorList>
    </citation>
    <scope>NUCLEOTIDE SEQUENCE</scope>
    <source>
        <strain evidence="2">IBT 20477</strain>
    </source>
</reference>
<reference evidence="2" key="1">
    <citation type="submission" date="2022-11" db="EMBL/GenBank/DDBJ databases">
        <authorList>
            <person name="Petersen C."/>
        </authorList>
    </citation>
    <scope>NUCLEOTIDE SEQUENCE</scope>
    <source>
        <strain evidence="2">IBT 20477</strain>
    </source>
</reference>
<sequence>MLTRQGGDISPLAAAMDWVLFVVSAVMICSLLMLAATAVALPQPDMNVKCPSGEELVRLIRHENEGHSFCRELIHSTCATVTHTKKVHPWPTTVKVTHTIIDYPPKVTKTSTKQVTFYIHFCNIQLIIQLTTPPPNFIFSYTLMIFSSIAIALNKMT</sequence>
<proteinExistence type="predicted"/>
<name>A0A9W9JHZ6_9EURO</name>
<protein>
    <submittedName>
        <fullName evidence="2">Uncharacterized protein</fullName>
    </submittedName>
</protein>
<feature type="transmembrane region" description="Helical" evidence="1">
    <location>
        <begin position="138"/>
        <end position="154"/>
    </location>
</feature>
<keyword evidence="1" id="KW-0472">Membrane</keyword>
<dbReference type="Proteomes" id="UP001150942">
    <property type="component" value="Unassembled WGS sequence"/>
</dbReference>
<evidence type="ECO:0000313" key="3">
    <source>
        <dbReference type="Proteomes" id="UP001150942"/>
    </source>
</evidence>
<accession>A0A9W9JHZ6</accession>
<dbReference type="OrthoDB" id="4369134at2759"/>
<evidence type="ECO:0000256" key="1">
    <source>
        <dbReference type="SAM" id="Phobius"/>
    </source>
</evidence>
<gene>
    <name evidence="2" type="ORF">N7449_006796</name>
</gene>
<keyword evidence="1" id="KW-1133">Transmembrane helix</keyword>
<keyword evidence="1" id="KW-0812">Transmembrane</keyword>